<dbReference type="EMBL" id="PIPK01000002">
    <property type="protein sequence ID" value="RUO27579.1"/>
    <property type="molecule type" value="Genomic_DNA"/>
</dbReference>
<dbReference type="InterPro" id="IPR007443">
    <property type="entry name" value="LpoA"/>
</dbReference>
<dbReference type="Proteomes" id="UP000287865">
    <property type="component" value="Unassembled WGS sequence"/>
</dbReference>
<evidence type="ECO:0000256" key="7">
    <source>
        <dbReference type="ARBA" id="ARBA00023288"/>
    </source>
</evidence>
<dbReference type="CDD" id="cd06339">
    <property type="entry name" value="PBP1_YraM_LppC_lipoprotein-like"/>
    <property type="match status" value="1"/>
</dbReference>
<dbReference type="PANTHER" id="PTHR38038">
    <property type="entry name" value="PENICILLIN-BINDING PROTEIN ACTIVATOR LPOA"/>
    <property type="match status" value="1"/>
</dbReference>
<evidence type="ECO:0000313" key="8">
    <source>
        <dbReference type="EMBL" id="RAJ93909.1"/>
    </source>
</evidence>
<keyword evidence="6" id="KW-0998">Cell outer membrane</keyword>
<organism evidence="8 10">
    <name type="scientific">Aliidiomarina maris</name>
    <dbReference type="NCBI Taxonomy" id="531312"/>
    <lineage>
        <taxon>Bacteria</taxon>
        <taxon>Pseudomonadati</taxon>
        <taxon>Pseudomonadota</taxon>
        <taxon>Gammaproteobacteria</taxon>
        <taxon>Alteromonadales</taxon>
        <taxon>Idiomarinaceae</taxon>
        <taxon>Aliidiomarina</taxon>
    </lineage>
</organism>
<keyword evidence="7" id="KW-0449">Lipoprotein</keyword>
<keyword evidence="2" id="KW-0133">Cell shape</keyword>
<evidence type="ECO:0000256" key="5">
    <source>
        <dbReference type="ARBA" id="ARBA00023139"/>
    </source>
</evidence>
<evidence type="ECO:0000313" key="10">
    <source>
        <dbReference type="Proteomes" id="UP000249203"/>
    </source>
</evidence>
<sequence>MAILALVGCASQPTEQQLPERDIDREPLVESIPDIRTSGADYLRLARNAENRAQTYQYLLRATDAFFDAADWQRGAAVLSQLEDIQLPTSLRADYAMQRARLLIHFEQWRSALTTLESIESTRDRQQRVELTQLYYQVYAGQNRHLSAARQLVELATYDPEQDYSDITWQHFAQVPAAYWRQAVRENNDVMRGWTTLFTRVTQALDMREPIAGSLELWLQQFPAHPATPRVERLLNDAPWISEQPRRIAVLLPLTGQFAQQGQAIRDGVLAALSNERNEDVIFIDTSLTDSEQALRRLHDENIEAVIGPLAREYVDRFARTLVNMDEPAPWVHLWLNRAPDDYPASLDNFFALDIDTEVESAVAYLSQLGHEQVLVFGTDTQRGRQLANQFESTWQRRHGPASARTGSYRSSNDMPDVVAQSLHVRDSAARIAQVEAAAGAISIESEPRSRQDVTAVYLLGDAAQARLLKPFIETNISPFASRMPVFASSAMHEAAGNRGRGDLDGITFSDAPWLLPEHPQADLLQRFSRLRPNLSPSSQRLVAMGYDAMELLPRISAMNWYPGYDHAGLTGQLQIFDNAVQRQLSWAMFESNTLRRQPNHVNTVDRNTL</sequence>
<evidence type="ECO:0000256" key="2">
    <source>
        <dbReference type="ARBA" id="ARBA00022960"/>
    </source>
</evidence>
<dbReference type="InterPro" id="IPR011990">
    <property type="entry name" value="TPR-like_helical_dom_sf"/>
</dbReference>
<dbReference type="Proteomes" id="UP000249203">
    <property type="component" value="Unassembled WGS sequence"/>
</dbReference>
<reference evidence="9 11" key="1">
    <citation type="journal article" date="2018" name="Front. Microbiol.">
        <title>Genome-Based Analysis Reveals the Taxonomy and Diversity of the Family Idiomarinaceae.</title>
        <authorList>
            <person name="Liu Y."/>
            <person name="Lai Q."/>
            <person name="Shao Z."/>
        </authorList>
    </citation>
    <scope>NUCLEOTIDE SEQUENCE [LARGE SCALE GENOMIC DNA]</scope>
    <source>
        <strain evidence="9 11">CF12-14</strain>
    </source>
</reference>
<keyword evidence="3" id="KW-0573">Peptidoglycan synthesis</keyword>
<keyword evidence="11" id="KW-1185">Reference proteome</keyword>
<accession>A0A327WPQ0</accession>
<dbReference type="PANTHER" id="PTHR38038:SF1">
    <property type="entry name" value="PENICILLIN-BINDING PROTEIN ACTIVATOR LPOA"/>
    <property type="match status" value="1"/>
</dbReference>
<dbReference type="GO" id="GO:0031241">
    <property type="term" value="C:periplasmic side of cell outer membrane"/>
    <property type="evidence" value="ECO:0007669"/>
    <property type="project" value="TreeGrafter"/>
</dbReference>
<evidence type="ECO:0000256" key="1">
    <source>
        <dbReference type="ARBA" id="ARBA00022729"/>
    </source>
</evidence>
<name>A0A327WPQ0_9GAMM</name>
<keyword evidence="4" id="KW-0472">Membrane</keyword>
<dbReference type="Pfam" id="PF04348">
    <property type="entry name" value="LppC"/>
    <property type="match status" value="1"/>
</dbReference>
<dbReference type="Gene3D" id="1.25.40.650">
    <property type="match status" value="1"/>
</dbReference>
<dbReference type="InterPro" id="IPR028082">
    <property type="entry name" value="Peripla_BP_I"/>
</dbReference>
<dbReference type="EMBL" id="QLMD01000015">
    <property type="protein sequence ID" value="RAJ93909.1"/>
    <property type="molecule type" value="Genomic_DNA"/>
</dbReference>
<reference evidence="8 10" key="2">
    <citation type="submission" date="2018-06" db="EMBL/GenBank/DDBJ databases">
        <title>Genomic Encyclopedia of Type Strains, Phase III (KMG-III): the genomes of soil and plant-associated and newly described type strains.</title>
        <authorList>
            <person name="Whitman W."/>
        </authorList>
    </citation>
    <scope>NUCLEOTIDE SEQUENCE [LARGE SCALE GENOMIC DNA]</scope>
    <source>
        <strain evidence="8 10">CGMCC 1.15366</strain>
    </source>
</reference>
<proteinExistence type="predicted"/>
<evidence type="ECO:0000313" key="11">
    <source>
        <dbReference type="Proteomes" id="UP000287865"/>
    </source>
</evidence>
<protein>
    <recommendedName>
        <fullName evidence="12">Penicillin-binding protein activator</fullName>
    </recommendedName>
</protein>
<evidence type="ECO:0000256" key="6">
    <source>
        <dbReference type="ARBA" id="ARBA00023237"/>
    </source>
</evidence>
<evidence type="ECO:0000256" key="4">
    <source>
        <dbReference type="ARBA" id="ARBA00023136"/>
    </source>
</evidence>
<dbReference type="Gene3D" id="1.25.40.10">
    <property type="entry name" value="Tetratricopeptide repeat domain"/>
    <property type="match status" value="1"/>
</dbReference>
<evidence type="ECO:0000313" key="9">
    <source>
        <dbReference type="EMBL" id="RUO27579.1"/>
    </source>
</evidence>
<dbReference type="AlphaFoldDB" id="A0A327WPQ0"/>
<dbReference type="Gene3D" id="3.40.50.2300">
    <property type="match status" value="2"/>
</dbReference>
<dbReference type="SUPFAM" id="SSF53822">
    <property type="entry name" value="Periplasmic binding protein-like I"/>
    <property type="match status" value="1"/>
</dbReference>
<evidence type="ECO:0008006" key="12">
    <source>
        <dbReference type="Google" id="ProtNLM"/>
    </source>
</evidence>
<keyword evidence="1" id="KW-0732">Signal</keyword>
<comment type="caution">
    <text evidence="8">The sequence shown here is derived from an EMBL/GenBank/DDBJ whole genome shotgun (WGS) entry which is preliminary data.</text>
</comment>
<dbReference type="GO" id="GO:0008360">
    <property type="term" value="P:regulation of cell shape"/>
    <property type="evidence" value="ECO:0007669"/>
    <property type="project" value="UniProtKB-KW"/>
</dbReference>
<dbReference type="GO" id="GO:0009252">
    <property type="term" value="P:peptidoglycan biosynthetic process"/>
    <property type="evidence" value="ECO:0007669"/>
    <property type="project" value="UniProtKB-KW"/>
</dbReference>
<dbReference type="GO" id="GO:0030234">
    <property type="term" value="F:enzyme regulator activity"/>
    <property type="evidence" value="ECO:0007669"/>
    <property type="project" value="TreeGrafter"/>
</dbReference>
<evidence type="ECO:0000256" key="3">
    <source>
        <dbReference type="ARBA" id="ARBA00022984"/>
    </source>
</evidence>
<keyword evidence="5" id="KW-0564">Palmitate</keyword>
<gene>
    <name evidence="8" type="ORF">B0I24_11511</name>
    <name evidence="9" type="ORF">CWE07_02845</name>
</gene>